<gene>
    <name evidence="2" type="ORF">AB0I48_16035</name>
</gene>
<sequence>MSTTVDDEGVPGLAWVTMGLGWDPETRRWLAGGRPDIDLNAAALMFEGDILVDTVYHDQLISQDGAVRLLADSVTGEEPGDDEVLTVDLTRLSPTITTIIYLVTSYAGQSFEQIENAFCRFVDGVNDIEFARYILDNGPNRTGFVPGKLVLTARGWQYQPIGVAIEANHPVEAIPQLAPYLS</sequence>
<organism evidence="2 3">
    <name type="scientific">Nocardia aurea</name>
    <dbReference type="NCBI Taxonomy" id="2144174"/>
    <lineage>
        <taxon>Bacteria</taxon>
        <taxon>Bacillati</taxon>
        <taxon>Actinomycetota</taxon>
        <taxon>Actinomycetes</taxon>
        <taxon>Mycobacteriales</taxon>
        <taxon>Nocardiaceae</taxon>
        <taxon>Nocardia</taxon>
    </lineage>
</organism>
<name>A0ABV3FUX3_9NOCA</name>
<evidence type="ECO:0000313" key="2">
    <source>
        <dbReference type="EMBL" id="MEV0709070.1"/>
    </source>
</evidence>
<comment type="caution">
    <text evidence="2">The sequence shown here is derived from an EMBL/GenBank/DDBJ whole genome shotgun (WGS) entry which is preliminary data.</text>
</comment>
<reference evidence="2 3" key="1">
    <citation type="submission" date="2024-06" db="EMBL/GenBank/DDBJ databases">
        <title>The Natural Products Discovery Center: Release of the First 8490 Sequenced Strains for Exploring Actinobacteria Biosynthetic Diversity.</title>
        <authorList>
            <person name="Kalkreuter E."/>
            <person name="Kautsar S.A."/>
            <person name="Yang D."/>
            <person name="Bader C.D."/>
            <person name="Teijaro C.N."/>
            <person name="Fluegel L."/>
            <person name="Davis C.M."/>
            <person name="Simpson J.R."/>
            <person name="Lauterbach L."/>
            <person name="Steele A.D."/>
            <person name="Gui C."/>
            <person name="Meng S."/>
            <person name="Li G."/>
            <person name="Viehrig K."/>
            <person name="Ye F."/>
            <person name="Su P."/>
            <person name="Kiefer A.F."/>
            <person name="Nichols A."/>
            <person name="Cepeda A.J."/>
            <person name="Yan W."/>
            <person name="Fan B."/>
            <person name="Jiang Y."/>
            <person name="Adhikari A."/>
            <person name="Zheng C.-J."/>
            <person name="Schuster L."/>
            <person name="Cowan T.M."/>
            <person name="Smanski M.J."/>
            <person name="Chevrette M.G."/>
            <person name="De Carvalho L.P.S."/>
            <person name="Shen B."/>
        </authorList>
    </citation>
    <scope>NUCLEOTIDE SEQUENCE [LARGE SCALE GENOMIC DNA]</scope>
    <source>
        <strain evidence="2 3">NPDC050403</strain>
    </source>
</reference>
<evidence type="ECO:0000259" key="1">
    <source>
        <dbReference type="Pfam" id="PF02342"/>
    </source>
</evidence>
<proteinExistence type="predicted"/>
<dbReference type="CDD" id="cd06974">
    <property type="entry name" value="TerD_like"/>
    <property type="match status" value="1"/>
</dbReference>
<dbReference type="InterPro" id="IPR003325">
    <property type="entry name" value="TerD"/>
</dbReference>
<accession>A0ABV3FUX3</accession>
<dbReference type="PANTHER" id="PTHR32097:SF17">
    <property type="entry name" value="CAMP-BINDING PROTEIN 1-RELATED"/>
    <property type="match status" value="1"/>
</dbReference>
<dbReference type="RefSeq" id="WP_357784332.1">
    <property type="nucleotide sequence ID" value="NZ_JBFAKC010000006.1"/>
</dbReference>
<dbReference type="Pfam" id="PF02342">
    <property type="entry name" value="TerD"/>
    <property type="match status" value="1"/>
</dbReference>
<evidence type="ECO:0000313" key="3">
    <source>
        <dbReference type="Proteomes" id="UP001551695"/>
    </source>
</evidence>
<keyword evidence="3" id="KW-1185">Reference proteome</keyword>
<dbReference type="PANTHER" id="PTHR32097">
    <property type="entry name" value="CAMP-BINDING PROTEIN 1-RELATED"/>
    <property type="match status" value="1"/>
</dbReference>
<dbReference type="Gene3D" id="2.60.60.30">
    <property type="entry name" value="sav2460 like domains"/>
    <property type="match status" value="1"/>
</dbReference>
<dbReference type="EMBL" id="JBFAKC010000006">
    <property type="protein sequence ID" value="MEV0709070.1"/>
    <property type="molecule type" value="Genomic_DNA"/>
</dbReference>
<dbReference type="Proteomes" id="UP001551695">
    <property type="component" value="Unassembled WGS sequence"/>
</dbReference>
<feature type="domain" description="TerD" evidence="1">
    <location>
        <begin position="10"/>
        <end position="166"/>
    </location>
</feature>
<dbReference type="InterPro" id="IPR051324">
    <property type="entry name" value="Stress/Tellurium_Resist"/>
</dbReference>
<protein>
    <submittedName>
        <fullName evidence="2">TerD family protein</fullName>
    </submittedName>
</protein>